<dbReference type="GO" id="GO:0005829">
    <property type="term" value="C:cytosol"/>
    <property type="evidence" value="ECO:0007669"/>
    <property type="project" value="UniProtKB-ARBA"/>
</dbReference>
<dbReference type="PROSITE" id="PS00411">
    <property type="entry name" value="KINESIN_MOTOR_1"/>
    <property type="match status" value="1"/>
</dbReference>
<reference evidence="13 14" key="1">
    <citation type="submission" date="2018-10" db="EMBL/GenBank/DDBJ databases">
        <title>Genome assembly for a Yunnan-Guizhou Plateau 3E fish, Anabarilius grahami (Regan), and its evolutionary and genetic applications.</title>
        <authorList>
            <person name="Jiang W."/>
        </authorList>
    </citation>
    <scope>NUCLEOTIDE SEQUENCE [LARGE SCALE GENOMIC DNA]</scope>
    <source>
        <strain evidence="13">AG-KIZ</strain>
        <tissue evidence="13">Muscle</tissue>
    </source>
</reference>
<dbReference type="GO" id="GO:0000278">
    <property type="term" value="P:mitotic cell cycle"/>
    <property type="evidence" value="ECO:0007669"/>
    <property type="project" value="UniProtKB-ARBA"/>
</dbReference>
<evidence type="ECO:0000259" key="12">
    <source>
        <dbReference type="PROSITE" id="PS50067"/>
    </source>
</evidence>
<keyword evidence="4 10" id="KW-0547">Nucleotide-binding</keyword>
<feature type="coiled-coil region" evidence="11">
    <location>
        <begin position="916"/>
        <end position="1017"/>
    </location>
</feature>
<dbReference type="EMBL" id="RJVU01042606">
    <property type="protein sequence ID" value="ROL45090.1"/>
    <property type="molecule type" value="Genomic_DNA"/>
</dbReference>
<evidence type="ECO:0000256" key="1">
    <source>
        <dbReference type="ARBA" id="ARBA00004186"/>
    </source>
</evidence>
<comment type="caution">
    <text evidence="13">The sequence shown here is derived from an EMBL/GenBank/DDBJ whole genome shotgun (WGS) entry which is preliminary data.</text>
</comment>
<dbReference type="InterPro" id="IPR036961">
    <property type="entry name" value="Kinesin_motor_dom_sf"/>
</dbReference>
<feature type="coiled-coil region" evidence="11">
    <location>
        <begin position="476"/>
        <end position="510"/>
    </location>
</feature>
<evidence type="ECO:0000256" key="3">
    <source>
        <dbReference type="ARBA" id="ARBA00022701"/>
    </source>
</evidence>
<dbReference type="OrthoDB" id="3176171at2759"/>
<dbReference type="GO" id="GO:0005874">
    <property type="term" value="C:microtubule"/>
    <property type="evidence" value="ECO:0007669"/>
    <property type="project" value="UniProtKB-KW"/>
</dbReference>
<dbReference type="InterPro" id="IPR001752">
    <property type="entry name" value="Kinesin_motor_dom"/>
</dbReference>
<evidence type="ECO:0000313" key="13">
    <source>
        <dbReference type="EMBL" id="ROL45090.1"/>
    </source>
</evidence>
<protein>
    <submittedName>
        <fullName evidence="13">Kinesin-like protein KIF15-A</fullName>
    </submittedName>
</protein>
<dbReference type="CDD" id="cd01373">
    <property type="entry name" value="KISc_KLP2_like"/>
    <property type="match status" value="1"/>
</dbReference>
<dbReference type="Proteomes" id="UP000281406">
    <property type="component" value="Unassembled WGS sequence"/>
</dbReference>
<feature type="coiled-coil region" evidence="11">
    <location>
        <begin position="1060"/>
        <end position="1161"/>
    </location>
</feature>
<dbReference type="SMART" id="SM00129">
    <property type="entry name" value="KISc"/>
    <property type="match status" value="1"/>
</dbReference>
<dbReference type="Gene3D" id="3.40.850.10">
    <property type="entry name" value="Kinesin motor domain"/>
    <property type="match status" value="1"/>
</dbReference>
<evidence type="ECO:0000256" key="11">
    <source>
        <dbReference type="SAM" id="Coils"/>
    </source>
</evidence>
<dbReference type="GO" id="GO:0008017">
    <property type="term" value="F:microtubule binding"/>
    <property type="evidence" value="ECO:0007669"/>
    <property type="project" value="InterPro"/>
</dbReference>
<feature type="coiled-coil region" evidence="11">
    <location>
        <begin position="743"/>
        <end position="869"/>
    </location>
</feature>
<keyword evidence="5 10" id="KW-0067">ATP-binding</keyword>
<evidence type="ECO:0000256" key="8">
    <source>
        <dbReference type="ARBA" id="ARBA00023212"/>
    </source>
</evidence>
<dbReference type="Pfam" id="PF00225">
    <property type="entry name" value="Kinesin"/>
    <property type="match status" value="1"/>
</dbReference>
<dbReference type="PANTHER" id="PTHR37739">
    <property type="entry name" value="KINESIN-LIKE PROTEIN KIN-12D"/>
    <property type="match status" value="1"/>
</dbReference>
<proteinExistence type="inferred from homology"/>
<keyword evidence="2" id="KW-0963">Cytoplasm</keyword>
<dbReference type="PRINTS" id="PR00380">
    <property type="entry name" value="KINESINHEAVY"/>
</dbReference>
<dbReference type="GO" id="GO:0048731">
    <property type="term" value="P:system development"/>
    <property type="evidence" value="ECO:0007669"/>
    <property type="project" value="UniProtKB-ARBA"/>
</dbReference>
<dbReference type="GO" id="GO:0005524">
    <property type="term" value="F:ATP binding"/>
    <property type="evidence" value="ECO:0007669"/>
    <property type="project" value="UniProtKB-UniRule"/>
</dbReference>
<dbReference type="SUPFAM" id="SSF52540">
    <property type="entry name" value="P-loop containing nucleoside triphosphate hydrolases"/>
    <property type="match status" value="1"/>
</dbReference>
<sequence>MNGTPYGLVDLTDTRTWQPFDGDAIKVFVRVRPLTQGTGLTTDGDHSLCLTVTSPHTVRLHCKPEHRTFTYDHVADMNTSQEEVFSSVAKNIVESCMNGYNGTIFAYGQTGSGKTFTMLGPSELDNFSDELRGVIPRSFEYLFFLINREVERSGGMKSFLCKCSFIEIYNEQIYDLLDSVSTSLFLREDIKRGVFVEGAVEKYAASAAEAYQVLSMGWRNRRVASTSMNRESSRSHAVFTMTLESKETGQEVVNIRTSQLNLVDLAGSERQKDTHAEGSRLKEASSINRSLMCLGQVIMALMDVSNGKNRHICYRDSKLTFLLRDSLGGNAKTYIIANVHPGSKCFGETLSTLHFAQRAKLIKNKAMVNEDTQGNVRQLQAEVKKLKEQLANALLQARTVEITPTDQQTADSDPEVSYKTQFIQAMSFWKKGQEEKKALQQKMSQLEAAWAQKDKFIQSNRMILKFRDDQIAQLKKELQTGQRSDAEQQNKELQEEIRLLRDQITAVNLHADFLQPFSSEDAPVEVLTSVDDLDTSVEHHPRMMQYAAENCALREEIRALRALDSIRSAVETKVQSRTVLEKTFLQLLEAQRTEETTGAPPIYSTPVTMETLSSVSMERMKVQLLQKQSELTATIQAFEEFKEVNKKQVAELESEKRYLEKSNKHLENILDATKAHSKLEVYQLNKIHAETIKILTTPTKGYNLRNRLVPLCSPDHLNGQAEDIDVDDIQNEPPPPEMNELACEALTEELKQMQEQALRVQGQLDEEEAKNRKLLQQISKLEEQVTISTEKSSRIEEMFSAERHSLLEEQDHLQEKIQTLEQQLDDKKREMDLLRVEVRDLRVVLQSSDKELESTRTELLQQKAEHESETTQLSKSLISTQLQLDTVKLEWEQVLEKLRVLQDTYDTLQAEFQYELDQHTQQMELKSRECSEMQTKINELLHILQEEKEQNKTVRSQLTAHQESVSKELVQSVEENSSLKKHITDLTNKNQQQCDEISALQQTVVLAEHTINSLKQKIEQDKDVVLEFMQETRDLRSEVAERDQTVCLLQGEISDITGKYSTVCTEKEQMKENITQMQNELEELREASERRLASDRVELELLQEDLSYATDEVERLSKVVEEQTALLESSRTLNTEKENKINTLEEQVKQLNDQINLLRVRESVNQPPDAATPKGKIQTPQTPCGFGSSLSQVLECQERELESRRSSMITMEVLLQELNAERTAKNQEIDRLKAQLNEKEIVRMEIQTLLDKFYNAQNRQQQSSCAQEDVMEATNISVLRELQEERKVKSSLMMQLTDAQTALQHKDVTLAQSQTCVQELTTELRNRCLELRELREKEHQQEKMQQEIEVLRKQVDHLAEENGKLLGHQNPKQKIEYLVKLKREMTKLQEGSWKYHTTLHLELVYLVSAFVPTDMAFVQLSEQQQMHNGLNLSRSEISTM</sequence>
<feature type="binding site" evidence="10">
    <location>
        <begin position="108"/>
        <end position="115"/>
    </location>
    <ligand>
        <name>ATP</name>
        <dbReference type="ChEBI" id="CHEBI:30616"/>
    </ligand>
</feature>
<dbReference type="FunFam" id="3.40.850.10:FF:000034">
    <property type="entry name" value="Kinesin family member 15"/>
    <property type="match status" value="1"/>
</dbReference>
<evidence type="ECO:0000256" key="2">
    <source>
        <dbReference type="ARBA" id="ARBA00022490"/>
    </source>
</evidence>
<feature type="coiled-coil region" evidence="11">
    <location>
        <begin position="369"/>
        <end position="403"/>
    </location>
</feature>
<keyword evidence="3" id="KW-0493">Microtubule</keyword>
<dbReference type="PANTHER" id="PTHR37739:SF8">
    <property type="entry name" value="KINESIN-LIKE PROTEIN KIN-12D"/>
    <property type="match status" value="1"/>
</dbReference>
<comment type="subcellular location">
    <subcellularLocation>
        <location evidence="1">Cytoplasm</location>
        <location evidence="1">Cytoskeleton</location>
        <location evidence="1">Spindle</location>
    </subcellularLocation>
</comment>
<dbReference type="InterPro" id="IPR044986">
    <property type="entry name" value="KIF15/KIN-12"/>
</dbReference>
<keyword evidence="6 11" id="KW-0175">Coiled coil</keyword>
<organism evidence="13 14">
    <name type="scientific">Anabarilius grahami</name>
    <name type="common">Kanglang fish</name>
    <name type="synonym">Barilius grahami</name>
    <dbReference type="NCBI Taxonomy" id="495550"/>
    <lineage>
        <taxon>Eukaryota</taxon>
        <taxon>Metazoa</taxon>
        <taxon>Chordata</taxon>
        <taxon>Craniata</taxon>
        <taxon>Vertebrata</taxon>
        <taxon>Euteleostomi</taxon>
        <taxon>Actinopterygii</taxon>
        <taxon>Neopterygii</taxon>
        <taxon>Teleostei</taxon>
        <taxon>Ostariophysi</taxon>
        <taxon>Cypriniformes</taxon>
        <taxon>Xenocyprididae</taxon>
        <taxon>Xenocypridinae</taxon>
        <taxon>Xenocypridinae incertae sedis</taxon>
        <taxon>Anabarilius</taxon>
    </lineage>
</organism>
<evidence type="ECO:0000256" key="6">
    <source>
        <dbReference type="ARBA" id="ARBA00023054"/>
    </source>
</evidence>
<gene>
    <name evidence="13" type="ORF">DPX16_5397</name>
</gene>
<dbReference type="InterPro" id="IPR027417">
    <property type="entry name" value="P-loop_NTPase"/>
</dbReference>
<evidence type="ECO:0000256" key="4">
    <source>
        <dbReference type="ARBA" id="ARBA00022741"/>
    </source>
</evidence>
<evidence type="ECO:0000256" key="5">
    <source>
        <dbReference type="ARBA" id="ARBA00022840"/>
    </source>
</evidence>
<evidence type="ECO:0000313" key="14">
    <source>
        <dbReference type="Proteomes" id="UP000281406"/>
    </source>
</evidence>
<name>A0A3N0YGV9_ANAGA</name>
<comment type="similarity">
    <text evidence="9">Belongs to the TRAFAC class myosin-kinesin ATPase superfamily. Kinesin family. KIN-12 subfamily.</text>
</comment>
<dbReference type="PROSITE" id="PS50067">
    <property type="entry name" value="KINESIN_MOTOR_2"/>
    <property type="match status" value="1"/>
</dbReference>
<dbReference type="GO" id="GO:0005813">
    <property type="term" value="C:centrosome"/>
    <property type="evidence" value="ECO:0007669"/>
    <property type="project" value="UniProtKB-ARBA"/>
</dbReference>
<keyword evidence="8" id="KW-0206">Cytoskeleton</keyword>
<dbReference type="GO" id="GO:0003777">
    <property type="term" value="F:microtubule motor activity"/>
    <property type="evidence" value="ECO:0007669"/>
    <property type="project" value="InterPro"/>
</dbReference>
<evidence type="ECO:0000256" key="7">
    <source>
        <dbReference type="ARBA" id="ARBA00023175"/>
    </source>
</evidence>
<keyword evidence="14" id="KW-1185">Reference proteome</keyword>
<feature type="coiled-coil region" evidence="11">
    <location>
        <begin position="1279"/>
        <end position="1361"/>
    </location>
</feature>
<dbReference type="InterPro" id="IPR019821">
    <property type="entry name" value="Kinesin_motor_CS"/>
</dbReference>
<feature type="domain" description="Kinesin motor" evidence="12">
    <location>
        <begin position="24"/>
        <end position="362"/>
    </location>
</feature>
<accession>A0A3N0YGV9</accession>
<evidence type="ECO:0000256" key="9">
    <source>
        <dbReference type="ARBA" id="ARBA00034488"/>
    </source>
</evidence>
<feature type="coiled-coil region" evidence="11">
    <location>
        <begin position="1215"/>
        <end position="1242"/>
    </location>
</feature>
<dbReference type="GO" id="GO:0005819">
    <property type="term" value="C:spindle"/>
    <property type="evidence" value="ECO:0007669"/>
    <property type="project" value="UniProtKB-SubCell"/>
</dbReference>
<evidence type="ECO:0000256" key="10">
    <source>
        <dbReference type="PROSITE-ProRule" id="PRU00283"/>
    </source>
</evidence>
<dbReference type="GO" id="GO:0007018">
    <property type="term" value="P:microtubule-based movement"/>
    <property type="evidence" value="ECO:0007669"/>
    <property type="project" value="InterPro"/>
</dbReference>
<keyword evidence="7 10" id="KW-0505">Motor protein</keyword>